<evidence type="ECO:0000259" key="10">
    <source>
        <dbReference type="PROSITE" id="PS50968"/>
    </source>
</evidence>
<dbReference type="InterPro" id="IPR001249">
    <property type="entry name" value="AcCoA_biotinCC"/>
</dbReference>
<keyword evidence="6 9" id="KW-0443">Lipid metabolism</keyword>
<reference evidence="11 14" key="2">
    <citation type="submission" date="2019-12" db="EMBL/GenBank/DDBJ databases">
        <authorList>
            <person name="Zheng J."/>
        </authorList>
    </citation>
    <scope>NUCLEOTIDE SEQUENCE [LARGE SCALE GENOMIC DNA]</scope>
    <source>
        <strain evidence="11 14">DSM 27347</strain>
    </source>
</reference>
<protein>
    <recommendedName>
        <fullName evidence="3 9">Biotin carboxyl carrier protein of acetyl-CoA carboxylase</fullName>
    </recommendedName>
</protein>
<dbReference type="GO" id="GO:0006633">
    <property type="term" value="P:fatty acid biosynthetic process"/>
    <property type="evidence" value="ECO:0007669"/>
    <property type="project" value="UniProtKB-UniPathway"/>
</dbReference>
<keyword evidence="13" id="KW-1185">Reference proteome</keyword>
<comment type="pathway">
    <text evidence="2 9">Lipid metabolism; fatty acid biosynthesis.</text>
</comment>
<evidence type="ECO:0000256" key="4">
    <source>
        <dbReference type="ARBA" id="ARBA00022516"/>
    </source>
</evidence>
<evidence type="ECO:0000313" key="14">
    <source>
        <dbReference type="Proteomes" id="UP000436801"/>
    </source>
</evidence>
<dbReference type="PRINTS" id="PR01071">
    <property type="entry name" value="ACOABIOTINCC"/>
</dbReference>
<dbReference type="GO" id="GO:0009317">
    <property type="term" value="C:acetyl-CoA carboxylase complex"/>
    <property type="evidence" value="ECO:0007669"/>
    <property type="project" value="InterPro"/>
</dbReference>
<dbReference type="Gene3D" id="2.40.50.100">
    <property type="match status" value="1"/>
</dbReference>
<evidence type="ECO:0000256" key="5">
    <source>
        <dbReference type="ARBA" id="ARBA00022832"/>
    </source>
</evidence>
<name>A0A1G7I279_9SPHN</name>
<evidence type="ECO:0000313" key="13">
    <source>
        <dbReference type="Proteomes" id="UP000323502"/>
    </source>
</evidence>
<dbReference type="SUPFAM" id="SSF51230">
    <property type="entry name" value="Single hybrid motif"/>
    <property type="match status" value="1"/>
</dbReference>
<dbReference type="FunFam" id="2.40.50.100:FF:000003">
    <property type="entry name" value="Acetyl-CoA carboxylase biotin carboxyl carrier protein"/>
    <property type="match status" value="1"/>
</dbReference>
<dbReference type="InterPro" id="IPR000089">
    <property type="entry name" value="Biotin_lipoyl"/>
</dbReference>
<evidence type="ECO:0000313" key="12">
    <source>
        <dbReference type="EMBL" id="SDF06708.1"/>
    </source>
</evidence>
<evidence type="ECO:0000256" key="1">
    <source>
        <dbReference type="ARBA" id="ARBA00003761"/>
    </source>
</evidence>
<dbReference type="RefSeq" id="WP_112382360.1">
    <property type="nucleotide sequence ID" value="NZ_CP178397.1"/>
</dbReference>
<reference evidence="12 13" key="1">
    <citation type="submission" date="2016-10" db="EMBL/GenBank/DDBJ databases">
        <authorList>
            <person name="Varghese N."/>
            <person name="Submissions S."/>
        </authorList>
    </citation>
    <scope>NUCLEOTIDE SEQUENCE [LARGE SCALE GENOMIC DNA]</scope>
    <source>
        <strain evidence="12 13">S7-754</strain>
    </source>
</reference>
<evidence type="ECO:0000256" key="7">
    <source>
        <dbReference type="ARBA" id="ARBA00023160"/>
    </source>
</evidence>
<sequence length="162" mass="16677">MTEQTEQAMKVDVDLVRQLAELLDATALTEIEVEHGDRKIRVARKAAPIAAAHAHYAPAPAPLAVQPAPAAPVAAEIGASAPATSANAVRSPMVGTCYLSAEPGAKPFASIGQKVAAGDTLLIVEAMKVMNPITAPQAGTVTAVLVENGQPVEFDQPLIVVE</sequence>
<evidence type="ECO:0000256" key="6">
    <source>
        <dbReference type="ARBA" id="ARBA00023098"/>
    </source>
</evidence>
<keyword evidence="4 9" id="KW-0444">Lipid biosynthesis</keyword>
<dbReference type="Proteomes" id="UP000323502">
    <property type="component" value="Unassembled WGS sequence"/>
</dbReference>
<dbReference type="Pfam" id="PF00364">
    <property type="entry name" value="Biotin_lipoyl"/>
    <property type="match status" value="1"/>
</dbReference>
<dbReference type="PROSITE" id="PS50968">
    <property type="entry name" value="BIOTINYL_LIPOYL"/>
    <property type="match status" value="1"/>
</dbReference>
<dbReference type="UniPathway" id="UPA00094"/>
<dbReference type="AlphaFoldDB" id="A0A1G7I279"/>
<dbReference type="InterPro" id="IPR001882">
    <property type="entry name" value="Biotin_BS"/>
</dbReference>
<comment type="function">
    <text evidence="1 9">This protein is a component of the acetyl coenzyme A carboxylase complex; first, biotin carboxylase catalyzes the carboxylation of the carrier protein and then the transcarboxylase transfers the carboxyl group to form malonyl-CoA.</text>
</comment>
<dbReference type="OrthoDB" id="9811735at2"/>
<keyword evidence="8 9" id="KW-0092">Biotin</keyword>
<dbReference type="EMBL" id="FNBI01000002">
    <property type="protein sequence ID" value="SDF06708.1"/>
    <property type="molecule type" value="Genomic_DNA"/>
</dbReference>
<feature type="domain" description="Lipoyl-binding" evidence="10">
    <location>
        <begin position="86"/>
        <end position="162"/>
    </location>
</feature>
<evidence type="ECO:0000256" key="8">
    <source>
        <dbReference type="ARBA" id="ARBA00023267"/>
    </source>
</evidence>
<dbReference type="CDD" id="cd06850">
    <property type="entry name" value="biotinyl_domain"/>
    <property type="match status" value="1"/>
</dbReference>
<keyword evidence="7 9" id="KW-0275">Fatty acid biosynthesis</keyword>
<dbReference type="NCBIfam" id="TIGR00531">
    <property type="entry name" value="BCCP"/>
    <property type="match status" value="1"/>
</dbReference>
<organism evidence="12 13">
    <name type="scientific">Sphingomonas carotinifaciens</name>
    <dbReference type="NCBI Taxonomy" id="1166323"/>
    <lineage>
        <taxon>Bacteria</taxon>
        <taxon>Pseudomonadati</taxon>
        <taxon>Pseudomonadota</taxon>
        <taxon>Alphaproteobacteria</taxon>
        <taxon>Sphingomonadales</taxon>
        <taxon>Sphingomonadaceae</taxon>
        <taxon>Sphingomonas</taxon>
    </lineage>
</organism>
<dbReference type="InterPro" id="IPR011053">
    <property type="entry name" value="Single_hybrid_motif"/>
</dbReference>
<evidence type="ECO:0000313" key="11">
    <source>
        <dbReference type="EMBL" id="MWC44412.1"/>
    </source>
</evidence>
<dbReference type="Proteomes" id="UP000436801">
    <property type="component" value="Unassembled WGS sequence"/>
</dbReference>
<dbReference type="GO" id="GO:0003989">
    <property type="term" value="F:acetyl-CoA carboxylase activity"/>
    <property type="evidence" value="ECO:0007669"/>
    <property type="project" value="InterPro"/>
</dbReference>
<dbReference type="PANTHER" id="PTHR45266">
    <property type="entry name" value="OXALOACETATE DECARBOXYLASE ALPHA CHAIN"/>
    <property type="match status" value="1"/>
</dbReference>
<dbReference type="EMBL" id="WSUT01000005">
    <property type="protein sequence ID" value="MWC44412.1"/>
    <property type="molecule type" value="Genomic_DNA"/>
</dbReference>
<dbReference type="PANTHER" id="PTHR45266:SF3">
    <property type="entry name" value="OXALOACETATE DECARBOXYLASE ALPHA CHAIN"/>
    <property type="match status" value="1"/>
</dbReference>
<proteinExistence type="predicted"/>
<accession>A0A1G7I279</accession>
<evidence type="ECO:0000256" key="3">
    <source>
        <dbReference type="ARBA" id="ARBA00017562"/>
    </source>
</evidence>
<keyword evidence="5 9" id="KW-0276">Fatty acid metabolism</keyword>
<dbReference type="InterPro" id="IPR050709">
    <property type="entry name" value="Biotin_Carboxyl_Carrier/Decarb"/>
</dbReference>
<dbReference type="PROSITE" id="PS00188">
    <property type="entry name" value="BIOTIN"/>
    <property type="match status" value="1"/>
</dbReference>
<evidence type="ECO:0000256" key="9">
    <source>
        <dbReference type="RuleBase" id="RU364072"/>
    </source>
</evidence>
<gene>
    <name evidence="11" type="primary">accB</name>
    <name evidence="11" type="ORF">GQR91_12215</name>
    <name evidence="12" type="ORF">SAMN05216557_10286</name>
</gene>
<evidence type="ECO:0000256" key="2">
    <source>
        <dbReference type="ARBA" id="ARBA00005194"/>
    </source>
</evidence>